<evidence type="ECO:0000256" key="1">
    <source>
        <dbReference type="SAM" id="MobiDB-lite"/>
    </source>
</evidence>
<dbReference type="Proteomes" id="UP000019335">
    <property type="component" value="Chromosome 11"/>
</dbReference>
<protein>
    <submittedName>
        <fullName evidence="2">Uncharacterized protein</fullName>
    </submittedName>
</protein>
<accession>W7TE37</accession>
<sequence>MYIKDSTAYFKNDHTFETSKTEERHQKQMERRDIDPNKLAVPEGNPVGERNDEGGANRLERLNEYVQEGNYYQARQEYIAVLEHKNHGAHLKTPTSLGRPSTCSRQTGGSFPAPTREPSGNIHDEYHHNTAETVQNRQKVPRGKDQEPSVSPRRRCPCPEKKV</sequence>
<feature type="compositionally biased region" description="Polar residues" evidence="1">
    <location>
        <begin position="93"/>
        <end position="109"/>
    </location>
</feature>
<keyword evidence="3" id="KW-1185">Reference proteome</keyword>
<dbReference type="EMBL" id="AZIL01000967">
    <property type="protein sequence ID" value="EWM25270.1"/>
    <property type="molecule type" value="Genomic_DNA"/>
</dbReference>
<evidence type="ECO:0000313" key="2">
    <source>
        <dbReference type="EMBL" id="EWM25270.1"/>
    </source>
</evidence>
<comment type="caution">
    <text evidence="2">The sequence shown here is derived from an EMBL/GenBank/DDBJ whole genome shotgun (WGS) entry which is preliminary data.</text>
</comment>
<feature type="region of interest" description="Disordered" evidence="1">
    <location>
        <begin position="89"/>
        <end position="163"/>
    </location>
</feature>
<organism evidence="2 3">
    <name type="scientific">Nannochloropsis gaditana</name>
    <dbReference type="NCBI Taxonomy" id="72520"/>
    <lineage>
        <taxon>Eukaryota</taxon>
        <taxon>Sar</taxon>
        <taxon>Stramenopiles</taxon>
        <taxon>Ochrophyta</taxon>
        <taxon>Eustigmatophyceae</taxon>
        <taxon>Eustigmatales</taxon>
        <taxon>Monodopsidaceae</taxon>
        <taxon>Nannochloropsis</taxon>
    </lineage>
</organism>
<evidence type="ECO:0000313" key="3">
    <source>
        <dbReference type="Proteomes" id="UP000019335"/>
    </source>
</evidence>
<proteinExistence type="predicted"/>
<gene>
    <name evidence="2" type="ORF">Naga_100473g3</name>
</gene>
<reference evidence="2 3" key="1">
    <citation type="journal article" date="2014" name="Mol. Plant">
        <title>Chromosome Scale Genome Assembly and Transcriptome Profiling of Nannochloropsis gaditana in Nitrogen Depletion.</title>
        <authorList>
            <person name="Corteggiani Carpinelli E."/>
            <person name="Telatin A."/>
            <person name="Vitulo N."/>
            <person name="Forcato C."/>
            <person name="D'Angelo M."/>
            <person name="Schiavon R."/>
            <person name="Vezzi A."/>
            <person name="Giacometti G.M."/>
            <person name="Morosinotto T."/>
            <person name="Valle G."/>
        </authorList>
    </citation>
    <scope>NUCLEOTIDE SEQUENCE [LARGE SCALE GENOMIC DNA]</scope>
    <source>
        <strain evidence="2 3">B-31</strain>
    </source>
</reference>
<name>W7TE37_9STRA</name>
<feature type="region of interest" description="Disordered" evidence="1">
    <location>
        <begin position="13"/>
        <end position="57"/>
    </location>
</feature>
<dbReference type="AlphaFoldDB" id="W7TE37"/>
<feature type="compositionally biased region" description="Basic and acidic residues" evidence="1">
    <location>
        <begin position="13"/>
        <end position="36"/>
    </location>
</feature>